<dbReference type="Gene3D" id="1.10.1470.10">
    <property type="entry name" value="YjbJ"/>
    <property type="match status" value="1"/>
</dbReference>
<protein>
    <recommendedName>
        <fullName evidence="3">General stress protein CsbD</fullName>
    </recommendedName>
</protein>
<name>A0A1X9YTV0_9BACT</name>
<dbReference type="SUPFAM" id="SSF69047">
    <property type="entry name" value="Hypothetical protein YjbJ"/>
    <property type="match status" value="1"/>
</dbReference>
<keyword evidence="2" id="KW-1185">Reference proteome</keyword>
<organism evidence="1 2">
    <name type="scientific">Pontibacter actiniarum</name>
    <dbReference type="NCBI Taxonomy" id="323450"/>
    <lineage>
        <taxon>Bacteria</taxon>
        <taxon>Pseudomonadati</taxon>
        <taxon>Bacteroidota</taxon>
        <taxon>Cytophagia</taxon>
        <taxon>Cytophagales</taxon>
        <taxon>Hymenobacteraceae</taxon>
        <taxon>Pontibacter</taxon>
    </lineage>
</organism>
<evidence type="ECO:0000313" key="1">
    <source>
        <dbReference type="EMBL" id="ARS36317.1"/>
    </source>
</evidence>
<dbReference type="AlphaFoldDB" id="A0A1X9YTV0"/>
<dbReference type="RefSeq" id="WP_025607827.1">
    <property type="nucleotide sequence ID" value="NZ_CP021235.1"/>
</dbReference>
<reference evidence="2" key="1">
    <citation type="submission" date="2017-05" db="EMBL/GenBank/DDBJ databases">
        <authorList>
            <person name="Ray J."/>
            <person name="Price M."/>
            <person name="Deutschbauer A."/>
        </authorList>
    </citation>
    <scope>NUCLEOTIDE SEQUENCE [LARGE SCALE GENOMIC DNA]</scope>
    <source>
        <strain evidence="2">DSM 19842</strain>
    </source>
</reference>
<dbReference type="KEGG" id="pact:CA264_13215"/>
<dbReference type="Proteomes" id="UP000266292">
    <property type="component" value="Chromosome"/>
</dbReference>
<dbReference type="STRING" id="709015.GCA_000472485_02680"/>
<accession>A0A1X9YTV0</accession>
<dbReference type="OrthoDB" id="9796058at2"/>
<sequence>MDKMDKDSGKILLATLGGIGAGIVAGLLLAPTNGREAREEVMRQLNKAGDDVNNNVKRWTANLKARRTGGTAGAEDEQLVMHGSWDDVKSQLRRNYDDLTEEDLEYSQGGENELYDRLQRKLGKTKDEIVRMISDLNKK</sequence>
<dbReference type="InterPro" id="IPR036629">
    <property type="entry name" value="YjbJ_sf"/>
</dbReference>
<evidence type="ECO:0000313" key="2">
    <source>
        <dbReference type="Proteomes" id="UP000266292"/>
    </source>
</evidence>
<evidence type="ECO:0008006" key="3">
    <source>
        <dbReference type="Google" id="ProtNLM"/>
    </source>
</evidence>
<proteinExistence type="predicted"/>
<gene>
    <name evidence="1" type="ORF">CA264_13215</name>
</gene>
<dbReference type="EMBL" id="CP021235">
    <property type="protein sequence ID" value="ARS36317.1"/>
    <property type="molecule type" value="Genomic_DNA"/>
</dbReference>